<accession>A0A4C1TBR4</accession>
<name>A0A4C1TBR4_EUMVA</name>
<dbReference type="EMBL" id="BGZK01000044">
    <property type="protein sequence ID" value="GBP11030.1"/>
    <property type="molecule type" value="Genomic_DNA"/>
</dbReference>
<evidence type="ECO:0000313" key="3">
    <source>
        <dbReference type="Proteomes" id="UP000299102"/>
    </source>
</evidence>
<evidence type="ECO:0000256" key="1">
    <source>
        <dbReference type="SAM" id="Phobius"/>
    </source>
</evidence>
<sequence length="102" mass="11436">MMSQFHEPGCARSPDIKHCRLAKKYFLFFGGIIILTTLLFTAYTALRLRLRVDSLMSLSAPVGYVRRSPDLATPRFTIEGAAFPEPARLANRDIIHQSGIRG</sequence>
<keyword evidence="1" id="KW-1133">Transmembrane helix</keyword>
<protein>
    <submittedName>
        <fullName evidence="2">Uncharacterized protein</fullName>
    </submittedName>
</protein>
<feature type="transmembrane region" description="Helical" evidence="1">
    <location>
        <begin position="25"/>
        <end position="46"/>
    </location>
</feature>
<dbReference type="Proteomes" id="UP000299102">
    <property type="component" value="Unassembled WGS sequence"/>
</dbReference>
<dbReference type="AlphaFoldDB" id="A0A4C1TBR4"/>
<comment type="caution">
    <text evidence="2">The sequence shown here is derived from an EMBL/GenBank/DDBJ whole genome shotgun (WGS) entry which is preliminary data.</text>
</comment>
<organism evidence="2 3">
    <name type="scientific">Eumeta variegata</name>
    <name type="common">Bagworm moth</name>
    <name type="synonym">Eumeta japonica</name>
    <dbReference type="NCBI Taxonomy" id="151549"/>
    <lineage>
        <taxon>Eukaryota</taxon>
        <taxon>Metazoa</taxon>
        <taxon>Ecdysozoa</taxon>
        <taxon>Arthropoda</taxon>
        <taxon>Hexapoda</taxon>
        <taxon>Insecta</taxon>
        <taxon>Pterygota</taxon>
        <taxon>Neoptera</taxon>
        <taxon>Endopterygota</taxon>
        <taxon>Lepidoptera</taxon>
        <taxon>Glossata</taxon>
        <taxon>Ditrysia</taxon>
        <taxon>Tineoidea</taxon>
        <taxon>Psychidae</taxon>
        <taxon>Oiketicinae</taxon>
        <taxon>Eumeta</taxon>
    </lineage>
</organism>
<gene>
    <name evidence="2" type="ORF">EVAR_79707_1</name>
</gene>
<keyword evidence="1" id="KW-0812">Transmembrane</keyword>
<reference evidence="2 3" key="1">
    <citation type="journal article" date="2019" name="Commun. Biol.">
        <title>The bagworm genome reveals a unique fibroin gene that provides high tensile strength.</title>
        <authorList>
            <person name="Kono N."/>
            <person name="Nakamura H."/>
            <person name="Ohtoshi R."/>
            <person name="Tomita M."/>
            <person name="Numata K."/>
            <person name="Arakawa K."/>
        </authorList>
    </citation>
    <scope>NUCLEOTIDE SEQUENCE [LARGE SCALE GENOMIC DNA]</scope>
</reference>
<evidence type="ECO:0000313" key="2">
    <source>
        <dbReference type="EMBL" id="GBP11030.1"/>
    </source>
</evidence>
<keyword evidence="3" id="KW-1185">Reference proteome</keyword>
<keyword evidence="1" id="KW-0472">Membrane</keyword>
<proteinExistence type="predicted"/>